<reference evidence="3" key="1">
    <citation type="journal article" date="2016" name="Nat. Genet.">
        <title>A high-quality carrot genome assembly provides new insights into carotenoid accumulation and asterid genome evolution.</title>
        <authorList>
            <person name="Iorizzo M."/>
            <person name="Ellison S."/>
            <person name="Senalik D."/>
            <person name="Zeng P."/>
            <person name="Satapoomin P."/>
            <person name="Huang J."/>
            <person name="Bowman M."/>
            <person name="Iovene M."/>
            <person name="Sanseverino W."/>
            <person name="Cavagnaro P."/>
            <person name="Yildiz M."/>
            <person name="Macko-Podgorni A."/>
            <person name="Moranska E."/>
            <person name="Grzebelus E."/>
            <person name="Grzebelus D."/>
            <person name="Ashrafi H."/>
            <person name="Zheng Z."/>
            <person name="Cheng S."/>
            <person name="Spooner D."/>
            <person name="Van Deynze A."/>
            <person name="Simon P."/>
        </authorList>
    </citation>
    <scope>NUCLEOTIDE SEQUENCE</scope>
    <source>
        <tissue evidence="3">Leaf</tissue>
    </source>
</reference>
<dbReference type="Proteomes" id="UP000077755">
    <property type="component" value="Chromosome 8"/>
</dbReference>
<feature type="chain" id="PRO_5042260864" description="Alginate lyase 2 domain-containing protein" evidence="1">
    <location>
        <begin position="26"/>
        <end position="222"/>
    </location>
</feature>
<dbReference type="AlphaFoldDB" id="A0AAF1BAP4"/>
<organism evidence="3 4">
    <name type="scientific">Daucus carota subsp. sativus</name>
    <name type="common">Carrot</name>
    <dbReference type="NCBI Taxonomy" id="79200"/>
    <lineage>
        <taxon>Eukaryota</taxon>
        <taxon>Viridiplantae</taxon>
        <taxon>Streptophyta</taxon>
        <taxon>Embryophyta</taxon>
        <taxon>Tracheophyta</taxon>
        <taxon>Spermatophyta</taxon>
        <taxon>Magnoliopsida</taxon>
        <taxon>eudicotyledons</taxon>
        <taxon>Gunneridae</taxon>
        <taxon>Pentapetalae</taxon>
        <taxon>asterids</taxon>
        <taxon>campanulids</taxon>
        <taxon>Apiales</taxon>
        <taxon>Apiaceae</taxon>
        <taxon>Apioideae</taxon>
        <taxon>Scandiceae</taxon>
        <taxon>Daucinae</taxon>
        <taxon>Daucus</taxon>
        <taxon>Daucus sect. Daucus</taxon>
    </lineage>
</organism>
<dbReference type="Pfam" id="PF08787">
    <property type="entry name" value="Alginate_lyase2"/>
    <property type="match status" value="1"/>
</dbReference>
<dbReference type="PANTHER" id="PTHR33681:SF11">
    <property type="entry name" value="ALGINATE LYASE"/>
    <property type="match status" value="1"/>
</dbReference>
<protein>
    <recommendedName>
        <fullName evidence="2">Alginate lyase 2 domain-containing protein</fullName>
    </recommendedName>
</protein>
<keyword evidence="4" id="KW-1185">Reference proteome</keyword>
<name>A0AAF1BAP4_DAUCS</name>
<feature type="signal peptide" evidence="1">
    <location>
        <begin position="1"/>
        <end position="25"/>
    </location>
</feature>
<keyword evidence="1" id="KW-0732">Signal</keyword>
<dbReference type="Gene3D" id="2.60.120.200">
    <property type="match status" value="1"/>
</dbReference>
<evidence type="ECO:0000313" key="4">
    <source>
        <dbReference type="Proteomes" id="UP000077755"/>
    </source>
</evidence>
<dbReference type="SUPFAM" id="SSF49899">
    <property type="entry name" value="Concanavalin A-like lectins/glucanases"/>
    <property type="match status" value="1"/>
</dbReference>
<accession>A0AAF1BAP4</accession>
<evidence type="ECO:0000313" key="3">
    <source>
        <dbReference type="EMBL" id="WOH12455.1"/>
    </source>
</evidence>
<dbReference type="InterPro" id="IPR014895">
    <property type="entry name" value="Alginate_lyase_2"/>
</dbReference>
<sequence length="222" mass="25433">MKSLRYNLIVLLFLGLGGLIPLSDTNFLCGADPTDGFTYVPLTEANYVIQKPYDIPVEQRYSYVNGTHKFWVYADDKAHDPGSLTQPRTELRVTGLDYSSGVWQFEGHAFVPNGTSGQTIVQIHGAAHGNTTILLRIFEGNMRYYSSDIVAKNLYDKWFRLNLIHDVNKGKLKVFIDGKFKFHIHDQGPGDLYFKCGVYAAPRNISYYMESRWRDIKLYKML</sequence>
<dbReference type="EMBL" id="CP093350">
    <property type="protein sequence ID" value="WOH12455.1"/>
    <property type="molecule type" value="Genomic_DNA"/>
</dbReference>
<evidence type="ECO:0000259" key="2">
    <source>
        <dbReference type="Pfam" id="PF08787"/>
    </source>
</evidence>
<gene>
    <name evidence="3" type="ORF">DCAR_0831959</name>
</gene>
<reference evidence="3" key="2">
    <citation type="submission" date="2022-03" db="EMBL/GenBank/DDBJ databases">
        <title>Draft title - Genomic analysis of global carrot germplasm unveils the trajectory of domestication and the origin of high carotenoid orange carrot.</title>
        <authorList>
            <person name="Iorizzo M."/>
            <person name="Ellison S."/>
            <person name="Senalik D."/>
            <person name="Macko-Podgorni A."/>
            <person name="Grzebelus D."/>
            <person name="Bostan H."/>
            <person name="Rolling W."/>
            <person name="Curaba J."/>
            <person name="Simon P."/>
        </authorList>
    </citation>
    <scope>NUCLEOTIDE SEQUENCE</scope>
    <source>
        <tissue evidence="3">Leaf</tissue>
    </source>
</reference>
<evidence type="ECO:0000256" key="1">
    <source>
        <dbReference type="SAM" id="SignalP"/>
    </source>
</evidence>
<dbReference type="PANTHER" id="PTHR33681">
    <property type="entry name" value="BINDING PROTEIN, PUTATIVE, EXPRESSED-RELATED"/>
    <property type="match status" value="1"/>
</dbReference>
<dbReference type="InterPro" id="IPR013320">
    <property type="entry name" value="ConA-like_dom_sf"/>
</dbReference>
<proteinExistence type="predicted"/>
<feature type="domain" description="Alginate lyase 2" evidence="2">
    <location>
        <begin position="45"/>
        <end position="219"/>
    </location>
</feature>